<reference evidence="6 7" key="1">
    <citation type="submission" date="2018-03" db="EMBL/GenBank/DDBJ databases">
        <authorList>
            <person name="Guldener U."/>
        </authorList>
    </citation>
    <scope>NUCLEOTIDE SEQUENCE [LARGE SCALE GENOMIC DNA]</scope>
    <source>
        <strain evidence="6 7">NBRC100155</strain>
    </source>
</reference>
<sequence length="878" mass="96419">MPSADANNSNVSPTALTNHTLPAPSTSTATSNPPNPSLAGSSSVKNLSCLQCRKRKTRCDKKYPCSPCVIRGDAASCTQVQQTIASITTSYGASTSPTREPPPPLHRASISHSHDGHAAAASSSGSSNKLEPQESPFGPDRFIGFEAERLYRLEARMDRMERYVLQNRLQHCDPHYPPTAIASNTQDDPLANLDGNLARTHSKQELPIGQDIQDLFEDAAMGRKLKLKSLPLGPVGAAVEGDTKDPETDEEQMLDQRSADSSADVAFRFAQFLPPNSATLLEFYFSQVDWTTRVLPPESHSEFLQLSKMQPEQIAAFPVSSAMVCCYFVVIALALHFSDPALLEKVGISKKEASRLADTLCTGSQQLLWSSNFLQSQQLEHLACICLLGVYQHNRKEQADGQWALLGSAIKVAQNIGLARLDHGSASHKPSASMRTEARRELGRRIWWNLTWLDWSHAVAHFGIYSVNPLQNRTNLPANVEIHNDSLTLHSPDVYTHSSAITMRMRYVTIYREIVDVSNERPMLSRAQIHRFVSKLNEVHDSTPACLRYSPDRTFDKPDQAMESVMLELMYLNRILRLHRVHQLSGFTDEEWRFARKACLSSASCIIRILSLQEQSVIHKFWLVTFYLLGAAMALVMELCCARQDDLDAVAVRTSLATAVSLLSKAGPGSEAARNSRRILKELLSAENKIREAFARLGGLERIAEEKLDTSGTKDIFLDVLQKVFTSTRCKRKRAFDNGPGAGMQDPPKGAKRRIEADSAQQTRESSVSSVGEGKTRATAAAAAANYNNSNNNANGISNTPAGMEGAYSWLDPNNFGNMATDAAGKPIEALSVGDGTVASNESDWQGDQSLFPSLDGILSGALSIDEWLGSSYPFDHL</sequence>
<dbReference type="PROSITE" id="PS00463">
    <property type="entry name" value="ZN2_CY6_FUNGAL_1"/>
    <property type="match status" value="1"/>
</dbReference>
<dbReference type="Proteomes" id="UP000324022">
    <property type="component" value="Unassembled WGS sequence"/>
</dbReference>
<feature type="domain" description="Zn(2)-C6 fungal-type" evidence="5">
    <location>
        <begin position="48"/>
        <end position="79"/>
    </location>
</feature>
<evidence type="ECO:0000256" key="2">
    <source>
        <dbReference type="ARBA" id="ARBA00022723"/>
    </source>
</evidence>
<evidence type="ECO:0000313" key="6">
    <source>
        <dbReference type="EMBL" id="SPO27223.1"/>
    </source>
</evidence>
<feature type="compositionally biased region" description="Polar residues" evidence="4">
    <location>
        <begin position="759"/>
        <end position="770"/>
    </location>
</feature>
<dbReference type="SUPFAM" id="SSF57701">
    <property type="entry name" value="Zn2/Cys6 DNA-binding domain"/>
    <property type="match status" value="1"/>
</dbReference>
<dbReference type="GO" id="GO:0008270">
    <property type="term" value="F:zinc ion binding"/>
    <property type="evidence" value="ECO:0007669"/>
    <property type="project" value="InterPro"/>
</dbReference>
<dbReference type="GO" id="GO:0006351">
    <property type="term" value="P:DNA-templated transcription"/>
    <property type="evidence" value="ECO:0007669"/>
    <property type="project" value="InterPro"/>
</dbReference>
<comment type="subcellular location">
    <subcellularLocation>
        <location evidence="1">Nucleus</location>
    </subcellularLocation>
</comment>
<dbReference type="SMART" id="SM00906">
    <property type="entry name" value="Fungal_trans"/>
    <property type="match status" value="1"/>
</dbReference>
<proteinExistence type="predicted"/>
<organism evidence="6 7">
    <name type="scientific">Ustilago trichophora</name>
    <dbReference type="NCBI Taxonomy" id="86804"/>
    <lineage>
        <taxon>Eukaryota</taxon>
        <taxon>Fungi</taxon>
        <taxon>Dikarya</taxon>
        <taxon>Basidiomycota</taxon>
        <taxon>Ustilaginomycotina</taxon>
        <taxon>Ustilaginomycetes</taxon>
        <taxon>Ustilaginales</taxon>
        <taxon>Ustilaginaceae</taxon>
        <taxon>Ustilago</taxon>
    </lineage>
</organism>
<dbReference type="PANTHER" id="PTHR31001">
    <property type="entry name" value="UNCHARACTERIZED TRANSCRIPTIONAL REGULATORY PROTEIN"/>
    <property type="match status" value="1"/>
</dbReference>
<evidence type="ECO:0000313" key="7">
    <source>
        <dbReference type="Proteomes" id="UP000324022"/>
    </source>
</evidence>
<name>A0A5C3E968_9BASI</name>
<feature type="compositionally biased region" description="Polar residues" evidence="4">
    <location>
        <begin position="1"/>
        <end position="19"/>
    </location>
</feature>
<dbReference type="AlphaFoldDB" id="A0A5C3E968"/>
<dbReference type="CDD" id="cd00067">
    <property type="entry name" value="GAL4"/>
    <property type="match status" value="1"/>
</dbReference>
<dbReference type="EMBL" id="OOIN01000017">
    <property type="protein sequence ID" value="SPO27223.1"/>
    <property type="molecule type" value="Genomic_DNA"/>
</dbReference>
<dbReference type="PROSITE" id="PS50048">
    <property type="entry name" value="ZN2_CY6_FUNGAL_2"/>
    <property type="match status" value="1"/>
</dbReference>
<evidence type="ECO:0000259" key="5">
    <source>
        <dbReference type="PROSITE" id="PS50048"/>
    </source>
</evidence>
<feature type="compositionally biased region" description="Low complexity" evidence="4">
    <location>
        <begin position="118"/>
        <end position="127"/>
    </location>
</feature>
<dbReference type="InterPro" id="IPR036864">
    <property type="entry name" value="Zn2-C6_fun-type_DNA-bd_sf"/>
</dbReference>
<dbReference type="InterPro" id="IPR050613">
    <property type="entry name" value="Sec_Metabolite_Reg"/>
</dbReference>
<dbReference type="SMART" id="SM00066">
    <property type="entry name" value="GAL4"/>
    <property type="match status" value="1"/>
</dbReference>
<dbReference type="GO" id="GO:0003677">
    <property type="term" value="F:DNA binding"/>
    <property type="evidence" value="ECO:0007669"/>
    <property type="project" value="InterPro"/>
</dbReference>
<evidence type="ECO:0000256" key="3">
    <source>
        <dbReference type="ARBA" id="ARBA00023242"/>
    </source>
</evidence>
<keyword evidence="2" id="KW-0479">Metal-binding</keyword>
<gene>
    <name evidence="6" type="ORF">UTRI_10340</name>
</gene>
<protein>
    <recommendedName>
        <fullName evidence="5">Zn(2)-C6 fungal-type domain-containing protein</fullName>
    </recommendedName>
</protein>
<dbReference type="Gene3D" id="4.10.240.10">
    <property type="entry name" value="Zn(2)-C6 fungal-type DNA-binding domain"/>
    <property type="match status" value="1"/>
</dbReference>
<dbReference type="InterPro" id="IPR007219">
    <property type="entry name" value="XnlR_reg_dom"/>
</dbReference>
<dbReference type="InterPro" id="IPR001138">
    <property type="entry name" value="Zn2Cys6_DnaBD"/>
</dbReference>
<dbReference type="PANTHER" id="PTHR31001:SF76">
    <property type="entry name" value="ZN(2)-C6 FUNGAL-TYPE DOMAIN-CONTAINING PROTEIN"/>
    <property type="match status" value="1"/>
</dbReference>
<dbReference type="Pfam" id="PF04082">
    <property type="entry name" value="Fungal_trans"/>
    <property type="match status" value="1"/>
</dbReference>
<feature type="region of interest" description="Disordered" evidence="4">
    <location>
        <begin position="88"/>
        <end position="141"/>
    </location>
</feature>
<keyword evidence="7" id="KW-1185">Reference proteome</keyword>
<feature type="compositionally biased region" description="Polar residues" evidence="4">
    <location>
        <begin position="88"/>
        <end position="98"/>
    </location>
</feature>
<evidence type="ECO:0000256" key="1">
    <source>
        <dbReference type="ARBA" id="ARBA00004123"/>
    </source>
</evidence>
<dbReference type="CDD" id="cd12148">
    <property type="entry name" value="fungal_TF_MHR"/>
    <property type="match status" value="1"/>
</dbReference>
<dbReference type="GO" id="GO:0000981">
    <property type="term" value="F:DNA-binding transcription factor activity, RNA polymerase II-specific"/>
    <property type="evidence" value="ECO:0007669"/>
    <property type="project" value="InterPro"/>
</dbReference>
<feature type="region of interest" description="Disordered" evidence="4">
    <location>
        <begin position="1"/>
        <end position="43"/>
    </location>
</feature>
<feature type="compositionally biased region" description="Low complexity" evidence="4">
    <location>
        <begin position="20"/>
        <end position="32"/>
    </location>
</feature>
<evidence type="ECO:0000256" key="4">
    <source>
        <dbReference type="SAM" id="MobiDB-lite"/>
    </source>
</evidence>
<dbReference type="OrthoDB" id="3364175at2759"/>
<accession>A0A5C3E968</accession>
<dbReference type="GO" id="GO:0005634">
    <property type="term" value="C:nucleus"/>
    <property type="evidence" value="ECO:0007669"/>
    <property type="project" value="UniProtKB-SubCell"/>
</dbReference>
<feature type="region of interest" description="Disordered" evidence="4">
    <location>
        <begin position="735"/>
        <end position="775"/>
    </location>
</feature>
<keyword evidence="3" id="KW-0539">Nucleus</keyword>
<dbReference type="Pfam" id="PF00172">
    <property type="entry name" value="Zn_clus"/>
    <property type="match status" value="1"/>
</dbReference>